<organism evidence="3 5">
    <name type="scientific">Clostridium formicaceticum</name>
    <dbReference type="NCBI Taxonomy" id="1497"/>
    <lineage>
        <taxon>Bacteria</taxon>
        <taxon>Bacillati</taxon>
        <taxon>Bacillota</taxon>
        <taxon>Clostridia</taxon>
        <taxon>Eubacteriales</taxon>
        <taxon>Clostridiaceae</taxon>
        <taxon>Clostridium</taxon>
    </lineage>
</organism>
<evidence type="ECO:0000313" key="3">
    <source>
        <dbReference type="EMBL" id="ARE85774.1"/>
    </source>
</evidence>
<dbReference type="EMBL" id="CP020559">
    <property type="protein sequence ID" value="ARE85774.1"/>
    <property type="molecule type" value="Genomic_DNA"/>
</dbReference>
<protein>
    <submittedName>
        <fullName evidence="3">Uncharacterized protein</fullName>
    </submittedName>
</protein>
<keyword evidence="4" id="KW-1185">Reference proteome</keyword>
<dbReference type="EMBL" id="CP017603">
    <property type="protein sequence ID" value="AOY75487.1"/>
    <property type="molecule type" value="Genomic_DNA"/>
</dbReference>
<sequence>MKKNHIGMILALLLIFSMTMIAIADLNTTDANYEGFIDDKKEGMTAGEMLEKATEELLALETMKYTLDMNMKSHVIEKAEEGLKEADMTIKMFQEGAIDLQNDKVHVISTSKAMTVEEEIDTVTELFMDNYTMYMKFPGAGKWFKNDINPIRQELQGLLGRNIENNAGISKQQMALFGRRATYLPDERMNEEDYYVILLTVDQEAFKAAADEMTKATMEITTQAIDLEVTSSSQQEELQEEIGAMIKELMHNMNMDIAYTYYIDKDSKTLEKMDVVQRMYMMSGIVEIHTTNTGSFNYYAFDEEISFPSIPPEDITEGFMVQ</sequence>
<evidence type="ECO:0000256" key="1">
    <source>
        <dbReference type="SAM" id="SignalP"/>
    </source>
</evidence>
<name>A0AAC9RFL6_9CLOT</name>
<reference evidence="2 4" key="1">
    <citation type="submission" date="2016-10" db="EMBL/GenBank/DDBJ databases">
        <title>Complete Genome Sequence of Acetogen Clostridium formicoaceticum ATCC 27076.</title>
        <authorList>
            <person name="Bao T."/>
            <person name="Cheng C."/>
            <person name="Zhao J."/>
            <person name="Yang S.-T."/>
            <person name="Wang J."/>
            <person name="Wang M."/>
        </authorList>
    </citation>
    <scope>NUCLEOTIDE SEQUENCE [LARGE SCALE GENOMIC DNA]</scope>
    <source>
        <strain evidence="2 4">ATCC 27076</strain>
    </source>
</reference>
<evidence type="ECO:0000313" key="4">
    <source>
        <dbReference type="Proteomes" id="UP000177894"/>
    </source>
</evidence>
<accession>A0AAC9RFL6</accession>
<proteinExistence type="predicted"/>
<feature type="chain" id="PRO_5042037554" evidence="1">
    <location>
        <begin position="25"/>
        <end position="322"/>
    </location>
</feature>
<dbReference type="Gene3D" id="2.50.20.20">
    <property type="match status" value="1"/>
</dbReference>
<dbReference type="AlphaFoldDB" id="A0AAC9RFL6"/>
<dbReference type="Proteomes" id="UP000192478">
    <property type="component" value="Chromosome"/>
</dbReference>
<gene>
    <name evidence="2" type="ORF">BJL90_05995</name>
    <name evidence="3" type="ORF">CLFO_00900</name>
</gene>
<keyword evidence="1" id="KW-0732">Signal</keyword>
<evidence type="ECO:0000313" key="5">
    <source>
        <dbReference type="Proteomes" id="UP000192478"/>
    </source>
</evidence>
<dbReference type="RefSeq" id="WP_070965330.1">
    <property type="nucleotide sequence ID" value="NZ_CP017603.1"/>
</dbReference>
<dbReference type="Proteomes" id="UP000177894">
    <property type="component" value="Chromosome"/>
</dbReference>
<reference evidence="3 5" key="2">
    <citation type="submission" date="2017-03" db="EMBL/GenBank/DDBJ databases">
        <title>Complete sequence of Clostridium formicaceticum DSM 92.</title>
        <authorList>
            <person name="Poehlein A."/>
            <person name="Karl M."/>
            <person name="Bengelsdorf F.R."/>
            <person name="Duerre P."/>
            <person name="Daniel R."/>
        </authorList>
    </citation>
    <scope>NUCLEOTIDE SEQUENCE [LARGE SCALE GENOMIC DNA]</scope>
    <source>
        <strain evidence="3 5">DSM 92</strain>
    </source>
</reference>
<dbReference type="KEGG" id="cfm:BJL90_05995"/>
<feature type="signal peptide" evidence="1">
    <location>
        <begin position="1"/>
        <end position="24"/>
    </location>
</feature>
<evidence type="ECO:0000313" key="2">
    <source>
        <dbReference type="EMBL" id="AOY75487.1"/>
    </source>
</evidence>